<sequence>MRKKNRKSKKTLFKTPIIILIFIALFFLYKLVILRAIAINRVQDFIEDQNADRNNIEITAAAWDPLKSGGYNVVVKIKDDPDREYSYNYKLITNTRKGLKFDYIKLSSVSKNGREDYNPKYGKLEN</sequence>
<dbReference type="KEGG" id="fsa:C5Q98_00585"/>
<reference evidence="3" key="1">
    <citation type="submission" date="2018-02" db="EMBL/GenBank/DDBJ databases">
        <authorList>
            <person name="Holder M.E."/>
            <person name="Ajami N.J."/>
            <person name="Petrosino J.F."/>
        </authorList>
    </citation>
    <scope>NUCLEOTIDE SEQUENCE [LARGE SCALE GENOMIC DNA]</scope>
    <source>
        <strain evidence="3">CCUG 47711</strain>
    </source>
</reference>
<evidence type="ECO:0008006" key="4">
    <source>
        <dbReference type="Google" id="ProtNLM"/>
    </source>
</evidence>
<dbReference type="OrthoDB" id="9768837at2"/>
<protein>
    <recommendedName>
        <fullName evidence="4">DUF3139 domain-containing protein</fullName>
    </recommendedName>
</protein>
<dbReference type="RefSeq" id="WP_106011803.1">
    <property type="nucleotide sequence ID" value="NZ_CP027226.1"/>
</dbReference>
<dbReference type="Pfam" id="PF11337">
    <property type="entry name" value="DUF3139"/>
    <property type="match status" value="1"/>
</dbReference>
<keyword evidence="3" id="KW-1185">Reference proteome</keyword>
<organism evidence="2 3">
    <name type="scientific">Fastidiosipila sanguinis</name>
    <dbReference type="NCBI Taxonomy" id="236753"/>
    <lineage>
        <taxon>Bacteria</taxon>
        <taxon>Bacillati</taxon>
        <taxon>Bacillota</taxon>
        <taxon>Clostridia</taxon>
        <taxon>Eubacteriales</taxon>
        <taxon>Oscillospiraceae</taxon>
        <taxon>Fastidiosipila</taxon>
    </lineage>
</organism>
<dbReference type="AlphaFoldDB" id="A0A2S0KLA3"/>
<dbReference type="InterPro" id="IPR021486">
    <property type="entry name" value="DUF3139"/>
</dbReference>
<dbReference type="Proteomes" id="UP000237947">
    <property type="component" value="Chromosome"/>
</dbReference>
<gene>
    <name evidence="2" type="ORF">C5Q98_00585</name>
</gene>
<dbReference type="EMBL" id="CP027226">
    <property type="protein sequence ID" value="AVM41815.1"/>
    <property type="molecule type" value="Genomic_DNA"/>
</dbReference>
<keyword evidence="1" id="KW-0812">Transmembrane</keyword>
<name>A0A2S0KLA3_9FIRM</name>
<evidence type="ECO:0000313" key="2">
    <source>
        <dbReference type="EMBL" id="AVM41815.1"/>
    </source>
</evidence>
<feature type="transmembrane region" description="Helical" evidence="1">
    <location>
        <begin position="12"/>
        <end position="32"/>
    </location>
</feature>
<proteinExistence type="predicted"/>
<keyword evidence="1" id="KW-1133">Transmembrane helix</keyword>
<keyword evidence="1" id="KW-0472">Membrane</keyword>
<evidence type="ECO:0000313" key="3">
    <source>
        <dbReference type="Proteomes" id="UP000237947"/>
    </source>
</evidence>
<accession>A0A2S0KLA3</accession>
<evidence type="ECO:0000256" key="1">
    <source>
        <dbReference type="SAM" id="Phobius"/>
    </source>
</evidence>